<keyword evidence="3 4" id="KW-0472">Membrane</keyword>
<dbReference type="PANTHER" id="PTHR22777:SF17">
    <property type="entry name" value="UPF0053 PROTEIN SLL0260"/>
    <property type="match status" value="1"/>
</dbReference>
<keyword evidence="2" id="KW-0129">CBS domain</keyword>
<dbReference type="Gene3D" id="3.10.580.10">
    <property type="entry name" value="CBS-domain"/>
    <property type="match status" value="1"/>
</dbReference>
<feature type="domain" description="CNNM transmembrane" evidence="5">
    <location>
        <begin position="7"/>
        <end position="196"/>
    </location>
</feature>
<dbReference type="Gene3D" id="3.90.1280.20">
    <property type="match status" value="1"/>
</dbReference>
<gene>
    <name evidence="6" type="primary">corC_2</name>
    <name evidence="6" type="ORF">Pan189_40090</name>
</gene>
<dbReference type="OrthoDB" id="235333at2"/>
<dbReference type="GO" id="GO:0050660">
    <property type="term" value="F:flavin adenine dinucleotide binding"/>
    <property type="evidence" value="ECO:0007669"/>
    <property type="project" value="InterPro"/>
</dbReference>
<keyword evidence="3 4" id="KW-0812">Transmembrane</keyword>
<dbReference type="PANTHER" id="PTHR22777">
    <property type="entry name" value="HEMOLYSIN-RELATED"/>
    <property type="match status" value="1"/>
</dbReference>
<dbReference type="InterPro" id="IPR016169">
    <property type="entry name" value="FAD-bd_PCMH_sub2"/>
</dbReference>
<dbReference type="SMART" id="SM01091">
    <property type="entry name" value="CorC_HlyC"/>
    <property type="match status" value="1"/>
</dbReference>
<dbReference type="Pfam" id="PF01595">
    <property type="entry name" value="CNNM"/>
    <property type="match status" value="1"/>
</dbReference>
<sequence>MWEFFEAASLWFPWSLGMLCLIGFSGFFSSSETALFFLSPTELRAMRVGSPAEKAASDLMADANRVLTAILFWNLLINLTYFVLGVVVAQRLATAGMATAAAIYGILSLAAIILFGEVLPKSIAVVFRRRAAVALAFPLTLTVRVLDPVTPALAEIANSLRRMFWPRLQAEPFLKAEDLEQAVEALTDRREITDAERKVIHNALDLSDWTAEESMWPRGSYLTLPTPIRWADLDGRMPPGDFVAVRAGDTTEIEQIVPLRDLVDVTEPLETRSVKLVHVPWCARLADVLQELGPRGGAASVINEHGETIGVLMLEDLIDTVVVAEASRARRILRREPVINVGGGVFHIEGVVSLRTLSHTLGVPYDFDDDANWTVGGLIADQLDRIPVRQDTIRWNGYELRVIDATSREVKRIAAIPLKPPPGIDGGASVEPESGGVS</sequence>
<accession>A0A517R6T8</accession>
<keyword evidence="1" id="KW-0677">Repeat</keyword>
<dbReference type="SUPFAM" id="SSF56176">
    <property type="entry name" value="FAD-binding/transporter-associated domain-like"/>
    <property type="match status" value="1"/>
</dbReference>
<dbReference type="EMBL" id="CP036268">
    <property type="protein sequence ID" value="QDT39600.1"/>
    <property type="molecule type" value="Genomic_DNA"/>
</dbReference>
<evidence type="ECO:0000256" key="4">
    <source>
        <dbReference type="SAM" id="Phobius"/>
    </source>
</evidence>
<dbReference type="InterPro" id="IPR036318">
    <property type="entry name" value="FAD-bd_PCMH-like_sf"/>
</dbReference>
<evidence type="ECO:0000313" key="7">
    <source>
        <dbReference type="Proteomes" id="UP000317318"/>
    </source>
</evidence>
<proteinExistence type="predicted"/>
<evidence type="ECO:0000256" key="3">
    <source>
        <dbReference type="PROSITE-ProRule" id="PRU01193"/>
    </source>
</evidence>
<dbReference type="PROSITE" id="PS51846">
    <property type="entry name" value="CNNM"/>
    <property type="match status" value="1"/>
</dbReference>
<feature type="transmembrane region" description="Helical" evidence="4">
    <location>
        <begin position="101"/>
        <end position="120"/>
    </location>
</feature>
<dbReference type="Gene3D" id="3.30.465.10">
    <property type="match status" value="1"/>
</dbReference>
<dbReference type="InterPro" id="IPR002550">
    <property type="entry name" value="CNNM"/>
</dbReference>
<evidence type="ECO:0000313" key="6">
    <source>
        <dbReference type="EMBL" id="QDT39600.1"/>
    </source>
</evidence>
<keyword evidence="3 4" id="KW-1133">Transmembrane helix</keyword>
<dbReference type="RefSeq" id="WP_145365727.1">
    <property type="nucleotide sequence ID" value="NZ_CP036268.1"/>
</dbReference>
<dbReference type="AlphaFoldDB" id="A0A517R6T8"/>
<dbReference type="InterPro" id="IPR005170">
    <property type="entry name" value="Transptr-assoc_dom"/>
</dbReference>
<dbReference type="GO" id="GO:0005886">
    <property type="term" value="C:plasma membrane"/>
    <property type="evidence" value="ECO:0007669"/>
    <property type="project" value="TreeGrafter"/>
</dbReference>
<organism evidence="6 7">
    <name type="scientific">Stratiformator vulcanicus</name>
    <dbReference type="NCBI Taxonomy" id="2527980"/>
    <lineage>
        <taxon>Bacteria</taxon>
        <taxon>Pseudomonadati</taxon>
        <taxon>Planctomycetota</taxon>
        <taxon>Planctomycetia</taxon>
        <taxon>Planctomycetales</taxon>
        <taxon>Planctomycetaceae</taxon>
        <taxon>Stratiformator</taxon>
    </lineage>
</organism>
<dbReference type="Pfam" id="PF03471">
    <property type="entry name" value="CorC_HlyC"/>
    <property type="match status" value="1"/>
</dbReference>
<evidence type="ECO:0000256" key="2">
    <source>
        <dbReference type="ARBA" id="ARBA00023122"/>
    </source>
</evidence>
<dbReference type="InterPro" id="IPR046342">
    <property type="entry name" value="CBS_dom_sf"/>
</dbReference>
<protein>
    <submittedName>
        <fullName evidence="6">Magnesium and cobalt efflux protein CorC</fullName>
    </submittedName>
</protein>
<dbReference type="KEGG" id="svp:Pan189_40090"/>
<reference evidence="6 7" key="1">
    <citation type="submission" date="2019-02" db="EMBL/GenBank/DDBJ databases">
        <title>Deep-cultivation of Planctomycetes and their phenomic and genomic characterization uncovers novel biology.</title>
        <authorList>
            <person name="Wiegand S."/>
            <person name="Jogler M."/>
            <person name="Boedeker C."/>
            <person name="Pinto D."/>
            <person name="Vollmers J."/>
            <person name="Rivas-Marin E."/>
            <person name="Kohn T."/>
            <person name="Peeters S.H."/>
            <person name="Heuer A."/>
            <person name="Rast P."/>
            <person name="Oberbeckmann S."/>
            <person name="Bunk B."/>
            <person name="Jeske O."/>
            <person name="Meyerdierks A."/>
            <person name="Storesund J.E."/>
            <person name="Kallscheuer N."/>
            <person name="Luecker S."/>
            <person name="Lage O.M."/>
            <person name="Pohl T."/>
            <person name="Merkel B.J."/>
            <person name="Hornburger P."/>
            <person name="Mueller R.-W."/>
            <person name="Bruemmer F."/>
            <person name="Labrenz M."/>
            <person name="Spormann A.M."/>
            <person name="Op den Camp H."/>
            <person name="Overmann J."/>
            <person name="Amann R."/>
            <person name="Jetten M.S.M."/>
            <person name="Mascher T."/>
            <person name="Medema M.H."/>
            <person name="Devos D.P."/>
            <person name="Kaster A.-K."/>
            <person name="Ovreas L."/>
            <person name="Rohde M."/>
            <person name="Galperin M.Y."/>
            <person name="Jogler C."/>
        </authorList>
    </citation>
    <scope>NUCLEOTIDE SEQUENCE [LARGE SCALE GENOMIC DNA]</scope>
    <source>
        <strain evidence="6 7">Pan189</strain>
    </source>
</reference>
<keyword evidence="7" id="KW-1185">Reference proteome</keyword>
<evidence type="ECO:0000256" key="1">
    <source>
        <dbReference type="ARBA" id="ARBA00022737"/>
    </source>
</evidence>
<name>A0A517R6T8_9PLAN</name>
<evidence type="ECO:0000259" key="5">
    <source>
        <dbReference type="PROSITE" id="PS51846"/>
    </source>
</evidence>
<feature type="transmembrane region" description="Helical" evidence="4">
    <location>
        <begin position="66"/>
        <end position="89"/>
    </location>
</feature>
<dbReference type="Proteomes" id="UP000317318">
    <property type="component" value="Chromosome"/>
</dbReference>
<feature type="transmembrane region" description="Helical" evidence="4">
    <location>
        <begin position="12"/>
        <end position="38"/>
    </location>
</feature>